<evidence type="ECO:0000256" key="2">
    <source>
        <dbReference type="ARBA" id="ARBA00022448"/>
    </source>
</evidence>
<keyword evidence="5" id="KW-0598">Phosphotransferase system</keyword>
<feature type="transmembrane region" description="Helical" evidence="9">
    <location>
        <begin position="225"/>
        <end position="246"/>
    </location>
</feature>
<dbReference type="Proteomes" id="UP000562464">
    <property type="component" value="Unassembled WGS sequence"/>
</dbReference>
<evidence type="ECO:0000256" key="6">
    <source>
        <dbReference type="ARBA" id="ARBA00022692"/>
    </source>
</evidence>
<feature type="transmembrane region" description="Helical" evidence="9">
    <location>
        <begin position="158"/>
        <end position="176"/>
    </location>
</feature>
<evidence type="ECO:0000256" key="4">
    <source>
        <dbReference type="ARBA" id="ARBA00022597"/>
    </source>
</evidence>
<keyword evidence="11" id="KW-1185">Reference proteome</keyword>
<gene>
    <name evidence="10" type="ORF">HNQ37_000832</name>
</gene>
<feature type="transmembrane region" description="Helical" evidence="9">
    <location>
        <begin position="294"/>
        <end position="313"/>
    </location>
</feature>
<protein>
    <submittedName>
        <fullName evidence="10">PTS system mannose-specific IID component</fullName>
    </submittedName>
</protein>
<accession>A0A841C8N4</accession>
<dbReference type="InterPro" id="IPR050303">
    <property type="entry name" value="GatZ_KbaZ_carbometab"/>
</dbReference>
<comment type="caution">
    <text evidence="10">The sequence shown here is derived from an EMBL/GenBank/DDBJ whole genome shotgun (WGS) entry which is preliminary data.</text>
</comment>
<proteinExistence type="predicted"/>
<feature type="transmembrane region" description="Helical" evidence="9">
    <location>
        <begin position="266"/>
        <end position="287"/>
    </location>
</feature>
<dbReference type="GO" id="GO:0005886">
    <property type="term" value="C:plasma membrane"/>
    <property type="evidence" value="ECO:0007669"/>
    <property type="project" value="UniProtKB-SubCell"/>
</dbReference>
<reference evidence="10 11" key="1">
    <citation type="submission" date="2020-08" db="EMBL/GenBank/DDBJ databases">
        <title>Genomic Encyclopedia of Type Strains, Phase IV (KMG-IV): sequencing the most valuable type-strain genomes for metagenomic binning, comparative biology and taxonomic classification.</title>
        <authorList>
            <person name="Goeker M."/>
        </authorList>
    </citation>
    <scope>NUCLEOTIDE SEQUENCE [LARGE SCALE GENOMIC DNA]</scope>
    <source>
        <strain evidence="10 11">DSM 14925</strain>
    </source>
</reference>
<keyword evidence="3" id="KW-1003">Cell membrane</keyword>
<organism evidence="10 11">
    <name type="scientific">Lactovum miscens</name>
    <dbReference type="NCBI Taxonomy" id="190387"/>
    <lineage>
        <taxon>Bacteria</taxon>
        <taxon>Bacillati</taxon>
        <taxon>Bacillota</taxon>
        <taxon>Bacilli</taxon>
        <taxon>Lactobacillales</taxon>
        <taxon>Streptococcaceae</taxon>
        <taxon>Lactovum</taxon>
    </lineage>
</organism>
<keyword evidence="6 9" id="KW-0812">Transmembrane</keyword>
<dbReference type="PROSITE" id="PS51108">
    <property type="entry name" value="PTS_EIID"/>
    <property type="match status" value="1"/>
</dbReference>
<evidence type="ECO:0000256" key="9">
    <source>
        <dbReference type="SAM" id="Phobius"/>
    </source>
</evidence>
<evidence type="ECO:0000256" key="5">
    <source>
        <dbReference type="ARBA" id="ARBA00022683"/>
    </source>
</evidence>
<evidence type="ECO:0000256" key="3">
    <source>
        <dbReference type="ARBA" id="ARBA00022475"/>
    </source>
</evidence>
<dbReference type="EMBL" id="JACHHV010000011">
    <property type="protein sequence ID" value="MBB5887942.1"/>
    <property type="molecule type" value="Genomic_DNA"/>
</dbReference>
<dbReference type="GO" id="GO:0009401">
    <property type="term" value="P:phosphoenolpyruvate-dependent sugar phosphotransferase system"/>
    <property type="evidence" value="ECO:0007669"/>
    <property type="project" value="UniProtKB-KW"/>
</dbReference>
<keyword evidence="8 9" id="KW-0472">Membrane</keyword>
<dbReference type="InterPro" id="IPR004704">
    <property type="entry name" value="PTS_IID_man"/>
</dbReference>
<evidence type="ECO:0000313" key="11">
    <source>
        <dbReference type="Proteomes" id="UP000562464"/>
    </source>
</evidence>
<keyword evidence="7 9" id="KW-1133">Transmembrane helix</keyword>
<name>A0A841C8N4_9LACT</name>
<dbReference type="PANTHER" id="PTHR32502">
    <property type="entry name" value="N-ACETYLGALACTOSAMINE PERMEASE II COMPONENT-RELATED"/>
    <property type="match status" value="1"/>
</dbReference>
<sequence>MTEDNVNVVATSTRIEDYMDEEGLIHADVSVMTKPENKPDEITNKDLMKSWFRWWWANEVPHTFDRMLAPSFLFGMMPALKKLYKDKIMRGEAYQRHLMFFNTQAVWGGGTLTGMSISLEESRAKALHEGKVNEAIDPSLISNTKVGLMGPLAGIGDAIDSGTIQYIFIAIFLPYAKQGNPLGAILPFLCFATATFIYGYFFTKMGYRLGRNAAKEIMTGERTKTIINALGVLGLFMMGIMASSYVTITSGLKFTISGKAFVIQDILNQILPGLLPLVAIMALYFYFDKKGLKIMRGLVYLTIALIVLAAVGIL</sequence>
<keyword evidence="4" id="KW-0762">Sugar transport</keyword>
<feature type="transmembrane region" description="Helical" evidence="9">
    <location>
        <begin position="182"/>
        <end position="201"/>
    </location>
</feature>
<keyword evidence="2" id="KW-0813">Transport</keyword>
<evidence type="ECO:0000256" key="7">
    <source>
        <dbReference type="ARBA" id="ARBA00022989"/>
    </source>
</evidence>
<evidence type="ECO:0000313" key="10">
    <source>
        <dbReference type="EMBL" id="MBB5887942.1"/>
    </source>
</evidence>
<comment type="subcellular location">
    <subcellularLocation>
        <location evidence="1">Cell membrane</location>
        <topology evidence="1">Multi-pass membrane protein</topology>
    </subcellularLocation>
</comment>
<dbReference type="PANTHER" id="PTHR32502:SF5">
    <property type="entry name" value="N-ACETYLGALACTOSAMINE PERMEASE IID COMPONENT-RELATED"/>
    <property type="match status" value="1"/>
</dbReference>
<dbReference type="Pfam" id="PF03613">
    <property type="entry name" value="EIID-AGA"/>
    <property type="match status" value="1"/>
</dbReference>
<dbReference type="AlphaFoldDB" id="A0A841C8N4"/>
<evidence type="ECO:0000256" key="1">
    <source>
        <dbReference type="ARBA" id="ARBA00004651"/>
    </source>
</evidence>
<evidence type="ECO:0000256" key="8">
    <source>
        <dbReference type="ARBA" id="ARBA00023136"/>
    </source>
</evidence>